<evidence type="ECO:0000256" key="2">
    <source>
        <dbReference type="ARBA" id="ARBA00022679"/>
    </source>
</evidence>
<dbReference type="InterPro" id="IPR011994">
    <property type="entry name" value="Cytidylate_kinase_dom"/>
</dbReference>
<evidence type="ECO:0000256" key="7">
    <source>
        <dbReference type="ARBA" id="ARBA00048478"/>
    </source>
</evidence>
<dbReference type="GO" id="GO:0005829">
    <property type="term" value="C:cytosol"/>
    <property type="evidence" value="ECO:0007669"/>
    <property type="project" value="TreeGrafter"/>
</dbReference>
<dbReference type="Proteomes" id="UP000282654">
    <property type="component" value="Unassembled WGS sequence"/>
</dbReference>
<dbReference type="PANTHER" id="PTHR21299:SF2">
    <property type="entry name" value="CYTIDYLATE KINASE"/>
    <property type="match status" value="1"/>
</dbReference>
<sequence>MRIAIDGPAGAGKSTVAKKLAGLLGYDYIDTGAMYRAVALAALSAGIPGDDEEALTRLAESLTIEQVWRQDGTTLKVFLNGRDVTREIRTPEVSRFVSVIAQVPGVRQQLTAKQRAMAASGRVVMEGRDIGTVVLPDAEKKFFLTASVEERARRRFLEITGQGYDATLEEQIREIAARDARDESRAVAPLMPAPDAVVIDTTGKSPDQVVAEMAALVRGG</sequence>
<dbReference type="PANTHER" id="PTHR21299">
    <property type="entry name" value="CYTIDYLATE KINASE/PANTOATE-BETA-ALANINE LIGASE"/>
    <property type="match status" value="1"/>
</dbReference>
<evidence type="ECO:0000259" key="9">
    <source>
        <dbReference type="Pfam" id="PF02224"/>
    </source>
</evidence>
<dbReference type="GO" id="GO:0036431">
    <property type="term" value="F:dCMP kinase activity"/>
    <property type="evidence" value="ECO:0007669"/>
    <property type="project" value="InterPro"/>
</dbReference>
<proteinExistence type="inferred from homology"/>
<reference evidence="10 11" key="1">
    <citation type="submission" date="2018-11" db="EMBL/GenBank/DDBJ databases">
        <title>Genomic Encyclopedia of Type Strains, Phase IV (KMG-IV): sequencing the most valuable type-strain genomes for metagenomic binning, comparative biology and taxonomic classification.</title>
        <authorList>
            <person name="Goeker M."/>
        </authorList>
    </citation>
    <scope>NUCLEOTIDE SEQUENCE [LARGE SCALE GENOMIC DNA]</scope>
    <source>
        <strain evidence="10 11">DSM 102936</strain>
    </source>
</reference>
<comment type="similarity">
    <text evidence="1 8">Belongs to the cytidylate kinase family. Type 1 subfamily.</text>
</comment>
<dbReference type="GO" id="GO:0036430">
    <property type="term" value="F:CMP kinase activity"/>
    <property type="evidence" value="ECO:0007669"/>
    <property type="project" value="RHEA"/>
</dbReference>
<dbReference type="RefSeq" id="WP_123931830.1">
    <property type="nucleotide sequence ID" value="NZ_RKRE01000003.1"/>
</dbReference>
<dbReference type="GO" id="GO:0005524">
    <property type="term" value="F:ATP binding"/>
    <property type="evidence" value="ECO:0007669"/>
    <property type="project" value="UniProtKB-UniRule"/>
</dbReference>
<comment type="caution">
    <text evidence="10">The sequence shown here is derived from an EMBL/GenBank/DDBJ whole genome shotgun (WGS) entry which is preliminary data.</text>
</comment>
<evidence type="ECO:0000313" key="10">
    <source>
        <dbReference type="EMBL" id="RPF43022.1"/>
    </source>
</evidence>
<keyword evidence="8" id="KW-0963">Cytoplasm</keyword>
<evidence type="ECO:0000256" key="4">
    <source>
        <dbReference type="ARBA" id="ARBA00022777"/>
    </source>
</evidence>
<keyword evidence="4 8" id="KW-0418">Kinase</keyword>
<dbReference type="HAMAP" id="MF_00238">
    <property type="entry name" value="Cytidyl_kinase_type1"/>
    <property type="match status" value="1"/>
</dbReference>
<dbReference type="EMBL" id="RKRE01000003">
    <property type="protein sequence ID" value="RPF43022.1"/>
    <property type="molecule type" value="Genomic_DNA"/>
</dbReference>
<evidence type="ECO:0000256" key="6">
    <source>
        <dbReference type="ARBA" id="ARBA00047615"/>
    </source>
</evidence>
<name>A0A3N5B2T7_9THEO</name>
<comment type="catalytic activity">
    <reaction evidence="6 8">
        <text>dCMP + ATP = dCDP + ADP</text>
        <dbReference type="Rhea" id="RHEA:25094"/>
        <dbReference type="ChEBI" id="CHEBI:30616"/>
        <dbReference type="ChEBI" id="CHEBI:57566"/>
        <dbReference type="ChEBI" id="CHEBI:58593"/>
        <dbReference type="ChEBI" id="CHEBI:456216"/>
        <dbReference type="EC" id="2.7.4.25"/>
    </reaction>
</comment>
<keyword evidence="5 8" id="KW-0067">ATP-binding</keyword>
<keyword evidence="2 8" id="KW-0808">Transferase</keyword>
<dbReference type="AlphaFoldDB" id="A0A3N5B2T7"/>
<dbReference type="NCBIfam" id="TIGR00017">
    <property type="entry name" value="cmk"/>
    <property type="match status" value="1"/>
</dbReference>
<dbReference type="Pfam" id="PF02224">
    <property type="entry name" value="Cytidylate_kin"/>
    <property type="match status" value="1"/>
</dbReference>
<evidence type="ECO:0000313" key="11">
    <source>
        <dbReference type="Proteomes" id="UP000282654"/>
    </source>
</evidence>
<evidence type="ECO:0000256" key="5">
    <source>
        <dbReference type="ARBA" id="ARBA00022840"/>
    </source>
</evidence>
<dbReference type="Gene3D" id="3.40.50.300">
    <property type="entry name" value="P-loop containing nucleotide triphosphate hydrolases"/>
    <property type="match status" value="1"/>
</dbReference>
<dbReference type="GO" id="GO:0015949">
    <property type="term" value="P:nucleobase-containing small molecule interconversion"/>
    <property type="evidence" value="ECO:0007669"/>
    <property type="project" value="TreeGrafter"/>
</dbReference>
<comment type="catalytic activity">
    <reaction evidence="7 8">
        <text>CMP + ATP = CDP + ADP</text>
        <dbReference type="Rhea" id="RHEA:11600"/>
        <dbReference type="ChEBI" id="CHEBI:30616"/>
        <dbReference type="ChEBI" id="CHEBI:58069"/>
        <dbReference type="ChEBI" id="CHEBI:60377"/>
        <dbReference type="ChEBI" id="CHEBI:456216"/>
        <dbReference type="EC" id="2.7.4.25"/>
    </reaction>
</comment>
<dbReference type="EC" id="2.7.4.25" evidence="8"/>
<organism evidence="10 11">
    <name type="scientific">Thermodesulfitimonas autotrophica</name>
    <dbReference type="NCBI Taxonomy" id="1894989"/>
    <lineage>
        <taxon>Bacteria</taxon>
        <taxon>Bacillati</taxon>
        <taxon>Bacillota</taxon>
        <taxon>Clostridia</taxon>
        <taxon>Thermoanaerobacterales</taxon>
        <taxon>Thermoanaerobacteraceae</taxon>
        <taxon>Thermodesulfitimonas</taxon>
    </lineage>
</organism>
<feature type="binding site" evidence="8">
    <location>
        <begin position="7"/>
        <end position="15"/>
    </location>
    <ligand>
        <name>ATP</name>
        <dbReference type="ChEBI" id="CHEBI:30616"/>
    </ligand>
</feature>
<dbReference type="SUPFAM" id="SSF52540">
    <property type="entry name" value="P-loop containing nucleoside triphosphate hydrolases"/>
    <property type="match status" value="1"/>
</dbReference>
<evidence type="ECO:0000256" key="1">
    <source>
        <dbReference type="ARBA" id="ARBA00009427"/>
    </source>
</evidence>
<accession>A0A3N5B2T7</accession>
<dbReference type="CDD" id="cd02020">
    <property type="entry name" value="CMPK"/>
    <property type="match status" value="1"/>
</dbReference>
<dbReference type="GO" id="GO:0006220">
    <property type="term" value="P:pyrimidine nucleotide metabolic process"/>
    <property type="evidence" value="ECO:0007669"/>
    <property type="project" value="UniProtKB-UniRule"/>
</dbReference>
<evidence type="ECO:0000256" key="8">
    <source>
        <dbReference type="HAMAP-Rule" id="MF_00238"/>
    </source>
</evidence>
<evidence type="ECO:0000256" key="3">
    <source>
        <dbReference type="ARBA" id="ARBA00022741"/>
    </source>
</evidence>
<keyword evidence="3 8" id="KW-0547">Nucleotide-binding</keyword>
<comment type="subcellular location">
    <subcellularLocation>
        <location evidence="8">Cytoplasm</location>
    </subcellularLocation>
</comment>
<gene>
    <name evidence="8" type="primary">cmk</name>
    <name evidence="10" type="ORF">EDD75_2141</name>
</gene>
<dbReference type="OrthoDB" id="9807434at2"/>
<feature type="domain" description="Cytidylate kinase" evidence="9">
    <location>
        <begin position="3"/>
        <end position="217"/>
    </location>
</feature>
<dbReference type="InterPro" id="IPR003136">
    <property type="entry name" value="Cytidylate_kin"/>
</dbReference>
<keyword evidence="11" id="KW-1185">Reference proteome</keyword>
<protein>
    <recommendedName>
        <fullName evidence="8">Cytidylate kinase</fullName>
        <shortName evidence="8">CK</shortName>
        <ecNumber evidence="8">2.7.4.25</ecNumber>
    </recommendedName>
    <alternativeName>
        <fullName evidence="8">Cytidine monophosphate kinase</fullName>
        <shortName evidence="8">CMP kinase</shortName>
    </alternativeName>
</protein>
<dbReference type="InterPro" id="IPR027417">
    <property type="entry name" value="P-loop_NTPase"/>
</dbReference>